<evidence type="ECO:0000313" key="2">
    <source>
        <dbReference type="EMBL" id="RZF22378.1"/>
    </source>
</evidence>
<gene>
    <name evidence="2" type="ORF">DAY19_01000</name>
</gene>
<evidence type="ECO:0000313" key="3">
    <source>
        <dbReference type="Proteomes" id="UP000443582"/>
    </source>
</evidence>
<name>A0ABY0IHF5_9BACT</name>
<protein>
    <submittedName>
        <fullName evidence="2">FMN-binding protein</fullName>
    </submittedName>
</protein>
<sequence>MIKSKFPTRDVRKFYSFYQRVCNQKSSFDFVFSDIVRTKRQLVHIHIEDKKLESLKVVKFEEPSEYRVKDSWLKKFKSTLPDSIDIVSGATLSSKSTKFLVWLSLYLQGDILK</sequence>
<dbReference type="InterPro" id="IPR007329">
    <property type="entry name" value="FMN-bd"/>
</dbReference>
<dbReference type="EMBL" id="QDKL01000001">
    <property type="protein sequence ID" value="RZF22378.1"/>
    <property type="molecule type" value="Genomic_DNA"/>
</dbReference>
<dbReference type="Pfam" id="PF04205">
    <property type="entry name" value="FMN_bind"/>
    <property type="match status" value="1"/>
</dbReference>
<feature type="domain" description="FMN-binding" evidence="1">
    <location>
        <begin position="44"/>
        <end position="98"/>
    </location>
</feature>
<proteinExistence type="predicted"/>
<dbReference type="RefSeq" id="WP_133296848.1">
    <property type="nucleotide sequence ID" value="NZ_QDKL01000001.1"/>
</dbReference>
<keyword evidence="3" id="KW-1185">Reference proteome</keyword>
<evidence type="ECO:0000259" key="1">
    <source>
        <dbReference type="Pfam" id="PF04205"/>
    </source>
</evidence>
<dbReference type="Proteomes" id="UP000443582">
    <property type="component" value="Unassembled WGS sequence"/>
</dbReference>
<accession>A0ABY0IHF5</accession>
<reference evidence="3" key="1">
    <citation type="journal article" date="2019" name="Int. J. Syst. Evol. Microbiol.">
        <title>Halobacteriovorax valvorus sp. nov., a novel prokaryotic predator isolated from coastal seawater of China.</title>
        <authorList>
            <person name="Chen M.-X."/>
        </authorList>
    </citation>
    <scope>NUCLEOTIDE SEQUENCE [LARGE SCALE GENOMIC DNA]</scope>
    <source>
        <strain evidence="3">BL9</strain>
    </source>
</reference>
<comment type="caution">
    <text evidence="2">The sequence shown here is derived from an EMBL/GenBank/DDBJ whole genome shotgun (WGS) entry which is preliminary data.</text>
</comment>
<organism evidence="2 3">
    <name type="scientific">Halobacteriovorax vibrionivorans</name>
    <dbReference type="NCBI Taxonomy" id="2152716"/>
    <lineage>
        <taxon>Bacteria</taxon>
        <taxon>Pseudomonadati</taxon>
        <taxon>Bdellovibrionota</taxon>
        <taxon>Bacteriovoracia</taxon>
        <taxon>Bacteriovoracales</taxon>
        <taxon>Halobacteriovoraceae</taxon>
        <taxon>Halobacteriovorax</taxon>
    </lineage>
</organism>